<evidence type="ECO:0000256" key="1">
    <source>
        <dbReference type="ARBA" id="ARBA00004300"/>
    </source>
</evidence>
<reference evidence="6 7" key="1">
    <citation type="submission" date="2018-10" db="EMBL/GenBank/DDBJ databases">
        <title>Genome assembly for a Yunnan-Guizhou Plateau 3E fish, Anabarilius grahami (Regan), and its evolutionary and genetic applications.</title>
        <authorList>
            <person name="Jiang W."/>
        </authorList>
    </citation>
    <scope>NUCLEOTIDE SEQUENCE [LARGE SCALE GENOMIC DNA]</scope>
    <source>
        <strain evidence="6">AG-KIZ</strain>
        <tissue evidence="6">Muscle</tissue>
    </source>
</reference>
<keyword evidence="6" id="KW-0808">Transferase</keyword>
<evidence type="ECO:0000256" key="5">
    <source>
        <dbReference type="SAM" id="MobiDB-lite"/>
    </source>
</evidence>
<protein>
    <submittedName>
        <fullName evidence="6">A-kinase anchor protein 9</fullName>
    </submittedName>
</protein>
<keyword evidence="4" id="KW-0206">Cytoskeleton</keyword>
<evidence type="ECO:0000313" key="7">
    <source>
        <dbReference type="Proteomes" id="UP000281406"/>
    </source>
</evidence>
<evidence type="ECO:0000256" key="3">
    <source>
        <dbReference type="ARBA" id="ARBA00023054"/>
    </source>
</evidence>
<dbReference type="GO" id="GO:0005813">
    <property type="term" value="C:centrosome"/>
    <property type="evidence" value="ECO:0007669"/>
    <property type="project" value="UniProtKB-SubCell"/>
</dbReference>
<dbReference type="GO" id="GO:0007165">
    <property type="term" value="P:signal transduction"/>
    <property type="evidence" value="ECO:0007669"/>
    <property type="project" value="InterPro"/>
</dbReference>
<feature type="region of interest" description="Disordered" evidence="5">
    <location>
        <begin position="19"/>
        <end position="50"/>
    </location>
</feature>
<gene>
    <name evidence="6" type="ORF">DPX16_1164</name>
</gene>
<name>A0A3N0XZW4_ANAGA</name>
<accession>A0A3N0XZW4</accession>
<comment type="subcellular location">
    <subcellularLocation>
        <location evidence="1">Cytoplasm</location>
        <location evidence="1">Cytoskeleton</location>
        <location evidence="1">Microtubule organizing center</location>
        <location evidence="1">Centrosome</location>
    </subcellularLocation>
</comment>
<dbReference type="GO" id="GO:0060090">
    <property type="term" value="F:molecular adaptor activity"/>
    <property type="evidence" value="ECO:0007669"/>
    <property type="project" value="InterPro"/>
</dbReference>
<keyword evidence="3" id="KW-0175">Coiled coil</keyword>
<dbReference type="PANTHER" id="PTHR44981">
    <property type="entry name" value="PERICENTRIN-LIKE PROTEIN, ISOFORM F"/>
    <property type="match status" value="1"/>
</dbReference>
<dbReference type="GO" id="GO:0016301">
    <property type="term" value="F:kinase activity"/>
    <property type="evidence" value="ECO:0007669"/>
    <property type="project" value="UniProtKB-KW"/>
</dbReference>
<evidence type="ECO:0000313" key="6">
    <source>
        <dbReference type="EMBL" id="ROK64939.1"/>
    </source>
</evidence>
<dbReference type="OrthoDB" id="8965058at2759"/>
<organism evidence="6 7">
    <name type="scientific">Anabarilius grahami</name>
    <name type="common">Kanglang fish</name>
    <name type="synonym">Barilius grahami</name>
    <dbReference type="NCBI Taxonomy" id="495550"/>
    <lineage>
        <taxon>Eukaryota</taxon>
        <taxon>Metazoa</taxon>
        <taxon>Chordata</taxon>
        <taxon>Craniata</taxon>
        <taxon>Vertebrata</taxon>
        <taxon>Euteleostomi</taxon>
        <taxon>Actinopterygii</taxon>
        <taxon>Neopterygii</taxon>
        <taxon>Teleostei</taxon>
        <taxon>Ostariophysi</taxon>
        <taxon>Cypriniformes</taxon>
        <taxon>Xenocyprididae</taxon>
        <taxon>Xenocypridinae</taxon>
        <taxon>Xenocypridinae incertae sedis</taxon>
        <taxon>Anabarilius</taxon>
    </lineage>
</organism>
<dbReference type="Proteomes" id="UP000281406">
    <property type="component" value="Unassembled WGS sequence"/>
</dbReference>
<dbReference type="AlphaFoldDB" id="A0A3N0XZW4"/>
<sequence length="251" mass="27266">MTGFLSAISFLPVHKLQKEEEEEEVIKDRGHGRSVTSESPAQDPELTSDVITTERDLLRKANARLRQVIIDVLKTTAAAEETIGRHVEGILQASSKGHLTIPAEGFKPYGGPAAGPAGDVSSESFHGSEAGADDVSVFSAETETDEGLEMSLKIQGAWLLHPEAELQPEREEHLMSISTRLQSAVEKLLIAITETTTQRERGREREGDDLPPEHCYGLFSLVNEALPFPSGPLPRKHGIVNEFPAGVTEGK</sequence>
<dbReference type="InterPro" id="IPR028745">
    <property type="entry name" value="AKAP9/Pericentrin"/>
</dbReference>
<evidence type="ECO:0000256" key="2">
    <source>
        <dbReference type="ARBA" id="ARBA00022490"/>
    </source>
</evidence>
<dbReference type="PANTHER" id="PTHR44981:SF1">
    <property type="entry name" value="A-KINASE ANCHOR PROTEIN 9"/>
    <property type="match status" value="1"/>
</dbReference>
<proteinExistence type="predicted"/>
<keyword evidence="2" id="KW-0963">Cytoplasm</keyword>
<keyword evidence="7" id="KW-1185">Reference proteome</keyword>
<keyword evidence="6" id="KW-0418">Kinase</keyword>
<evidence type="ECO:0000256" key="4">
    <source>
        <dbReference type="ARBA" id="ARBA00023212"/>
    </source>
</evidence>
<dbReference type="EMBL" id="RJVU01056109">
    <property type="protein sequence ID" value="ROK64939.1"/>
    <property type="molecule type" value="Genomic_DNA"/>
</dbReference>
<comment type="caution">
    <text evidence="6">The sequence shown here is derived from an EMBL/GenBank/DDBJ whole genome shotgun (WGS) entry which is preliminary data.</text>
</comment>